<dbReference type="AlphaFoldDB" id="A0AAV9XYL1"/>
<proteinExistence type="predicted"/>
<organism evidence="2 3">
    <name type="scientific">Cryptosporidium xiaoi</name>
    <dbReference type="NCBI Taxonomy" id="659607"/>
    <lineage>
        <taxon>Eukaryota</taxon>
        <taxon>Sar</taxon>
        <taxon>Alveolata</taxon>
        <taxon>Apicomplexa</taxon>
        <taxon>Conoidasida</taxon>
        <taxon>Coccidia</taxon>
        <taxon>Eucoccidiorida</taxon>
        <taxon>Eimeriorina</taxon>
        <taxon>Cryptosporidiidae</taxon>
        <taxon>Cryptosporidium</taxon>
    </lineage>
</organism>
<dbReference type="Proteomes" id="UP001311799">
    <property type="component" value="Unassembled WGS sequence"/>
</dbReference>
<keyword evidence="1" id="KW-0175">Coiled coil</keyword>
<evidence type="ECO:0000256" key="1">
    <source>
        <dbReference type="SAM" id="Coils"/>
    </source>
</evidence>
<accession>A0AAV9XYL1</accession>
<protein>
    <submittedName>
        <fullName evidence="2">Uncharacterized protein</fullName>
    </submittedName>
</protein>
<evidence type="ECO:0000313" key="3">
    <source>
        <dbReference type="Proteomes" id="UP001311799"/>
    </source>
</evidence>
<evidence type="ECO:0000313" key="2">
    <source>
        <dbReference type="EMBL" id="KAK6589604.1"/>
    </source>
</evidence>
<sequence>MLIARDFEKLKQDLDILFTSKEKIERQIQEKACQLYKLNSECISLKDSEFNSNKEIKSLSFEICKYVSEVLQVKLNSGSKEDTNDVNQEKTCLKIDGKVTIEQGETISENLNENMSKRPFINTSSYAFQNVYKLDDFMNTTNWLWNNELKSRIVEVASNKNRNFTSASTKPRQTIGSTQGCVQSYKKKQCNALPKLVCRTVTIEEKAREENANNEQNPLKSYIQRAFKS</sequence>
<comment type="caution">
    <text evidence="2">The sequence shown here is derived from an EMBL/GenBank/DDBJ whole genome shotgun (WGS) entry which is preliminary data.</text>
</comment>
<gene>
    <name evidence="2" type="ORF">RS030_1191</name>
</gene>
<keyword evidence="3" id="KW-1185">Reference proteome</keyword>
<feature type="coiled-coil region" evidence="1">
    <location>
        <begin position="7"/>
        <end position="41"/>
    </location>
</feature>
<reference evidence="2 3" key="1">
    <citation type="submission" date="2023-10" db="EMBL/GenBank/DDBJ databases">
        <title>Comparative genomics analysis reveals potential genetic determinants of host preference in Cryptosporidium xiaoi.</title>
        <authorList>
            <person name="Xiao L."/>
            <person name="Li J."/>
        </authorList>
    </citation>
    <scope>NUCLEOTIDE SEQUENCE [LARGE SCALE GENOMIC DNA]</scope>
    <source>
        <strain evidence="2 3">52996</strain>
    </source>
</reference>
<name>A0AAV9XYL1_9CRYT</name>
<dbReference type="EMBL" id="JAWDEY010000011">
    <property type="protein sequence ID" value="KAK6589604.1"/>
    <property type="molecule type" value="Genomic_DNA"/>
</dbReference>